<gene>
    <name evidence="25" type="ORF">GCM10023353_14570</name>
</gene>
<evidence type="ECO:0000256" key="9">
    <source>
        <dbReference type="ARBA" id="ARBA00022763"/>
    </source>
</evidence>
<dbReference type="CDD" id="cd07906">
    <property type="entry name" value="Adenylation_DNA_ligase_LigD_LigC"/>
    <property type="match status" value="1"/>
</dbReference>
<evidence type="ECO:0000313" key="25">
    <source>
        <dbReference type="EMBL" id="GAA4811133.1"/>
    </source>
</evidence>
<evidence type="ECO:0000256" key="6">
    <source>
        <dbReference type="ARBA" id="ARBA00022722"/>
    </source>
</evidence>
<evidence type="ECO:0000256" key="16">
    <source>
        <dbReference type="ARBA" id="ARBA00023204"/>
    </source>
</evidence>
<dbReference type="PANTHER" id="PTHR42705:SF2">
    <property type="entry name" value="BIFUNCTIONAL NON-HOMOLOGOUS END JOINING PROTEIN LIGD"/>
    <property type="match status" value="1"/>
</dbReference>
<keyword evidence="14" id="KW-0238">DNA-binding</keyword>
<evidence type="ECO:0000259" key="24">
    <source>
        <dbReference type="PROSITE" id="PS50160"/>
    </source>
</evidence>
<keyword evidence="12" id="KW-0067">ATP-binding</keyword>
<evidence type="ECO:0000256" key="7">
    <source>
        <dbReference type="ARBA" id="ARBA00022723"/>
    </source>
</evidence>
<reference evidence="26" key="1">
    <citation type="journal article" date="2019" name="Int. J. Syst. Evol. Microbiol.">
        <title>The Global Catalogue of Microorganisms (GCM) 10K type strain sequencing project: providing services to taxonomists for standard genome sequencing and annotation.</title>
        <authorList>
            <consortium name="The Broad Institute Genomics Platform"/>
            <consortium name="The Broad Institute Genome Sequencing Center for Infectious Disease"/>
            <person name="Wu L."/>
            <person name="Ma J."/>
        </authorList>
    </citation>
    <scope>NUCLEOTIDE SEQUENCE [LARGE SCALE GENOMIC DNA]</scope>
    <source>
        <strain evidence="26">JCM 18542</strain>
    </source>
</reference>
<evidence type="ECO:0000256" key="15">
    <source>
        <dbReference type="ARBA" id="ARBA00023172"/>
    </source>
</evidence>
<dbReference type="Proteomes" id="UP001500839">
    <property type="component" value="Unassembled WGS sequence"/>
</dbReference>
<dbReference type="PANTHER" id="PTHR42705">
    <property type="entry name" value="BIFUNCTIONAL NON-HOMOLOGOUS END JOINING PROTEIN LIGD"/>
    <property type="match status" value="1"/>
</dbReference>
<dbReference type="Gene3D" id="3.30.1490.70">
    <property type="match status" value="1"/>
</dbReference>
<dbReference type="Pfam" id="PF04679">
    <property type="entry name" value="DNA_ligase_A_C"/>
    <property type="match status" value="1"/>
</dbReference>
<evidence type="ECO:0000256" key="2">
    <source>
        <dbReference type="ARBA" id="ARBA00012727"/>
    </source>
</evidence>
<dbReference type="Pfam" id="PF13298">
    <property type="entry name" value="LigD_N"/>
    <property type="match status" value="1"/>
</dbReference>
<protein>
    <recommendedName>
        <fullName evidence="2">DNA ligase (ATP)</fullName>
        <ecNumber evidence="2">6.5.1.1</ecNumber>
    </recommendedName>
    <alternativeName>
        <fullName evidence="19">NHEJ DNA polymerase</fullName>
    </alternativeName>
</protein>
<dbReference type="Pfam" id="PF21686">
    <property type="entry name" value="LigD_Prim-Pol"/>
    <property type="match status" value="1"/>
</dbReference>
<feature type="region of interest" description="Disordered" evidence="23">
    <location>
        <begin position="455"/>
        <end position="480"/>
    </location>
</feature>
<organism evidence="25 26">
    <name type="scientific">Tomitella cavernea</name>
    <dbReference type="NCBI Taxonomy" id="1387982"/>
    <lineage>
        <taxon>Bacteria</taxon>
        <taxon>Bacillati</taxon>
        <taxon>Actinomycetota</taxon>
        <taxon>Actinomycetes</taxon>
        <taxon>Mycobacteriales</taxon>
        <taxon>Tomitella</taxon>
    </lineage>
</organism>
<keyword evidence="11" id="KW-0269">Exonuclease</keyword>
<evidence type="ECO:0000256" key="10">
    <source>
        <dbReference type="ARBA" id="ARBA00022801"/>
    </source>
</evidence>
<keyword evidence="10" id="KW-0378">Hydrolase</keyword>
<sequence>MVTVGGRKVAITHIDRVLYPAQGRSGAVTKSDVIGYYREIAPLLLPLLRERPVTRKRWPRGVAEESFFEKQLPSSAPEWIDRCTLAHRTHRTTYPIADSEATLAWFGQQAALELHVPQWRHDRPDPDSDAPDSPGAFLADRLVFDLDPGEQTGLADCAQVATAIRDLTESNGLTCHPVTSGSKGIHLYVALDRPVTSDDAVDVARRVADEVAARHPRTVTTTMRKAQRRGKVFIDWSQNNGAKTTIVPYSLRGRDRPTVAAPRTWDEIEDPTLRQLTFDEVLRRVDEHGHLLTDLVKGSDRGRSRGSSGRRARGTRDDTGRLGEYRTRRQFGRTTEPLPEADPRGADGGAGFVIQEHHAGTLHWDFRLERDGVLVSWAVPKNLPANTGQDRLAVHTEDHPLEYASFEGEIPRGQYGGGRVEIWDNGTYSAVKWQDDEVVVDLHGKRLRGRYALIHTPGVGRSGGRGTESRGDGAEGGHTSGAHWLVHLKKDQPEFRPSATHDSDDEPSGDGPSSDGTGQTIAAGRGSRAPFPRGLRPMLATPGDITGLDPDEWAFEGKWDGHRVIIEVHDAAVRLHSRNGRDVTDEFGRFAALAEDLRGHDAVLDAELVAPGARGVPDFARLQRRAAATELRLYVFDVLYLDGRPLLRVAYRNRRKVLEALAPRLHAAEVPAPYDLDPRKALRRSSDDGLEGIVAKRLGSRYADGKRSDAWIKHKHFASDELVIGGYTRGSGSRAETFGALLLGEPDADGRLRYAGKVGTGFDEHELARLTASMRRIRRKTSPFSDAVPRSDAPDPVWVTPRLVGEIRHSGRTEAGRFRHPSWRGLRSDKSPGDL</sequence>
<dbReference type="CDD" id="cd07971">
    <property type="entry name" value="OBF_DNA_ligase_LigD"/>
    <property type="match status" value="1"/>
</dbReference>
<dbReference type="GO" id="GO:0016874">
    <property type="term" value="F:ligase activity"/>
    <property type="evidence" value="ECO:0007669"/>
    <property type="project" value="UniProtKB-KW"/>
</dbReference>
<evidence type="ECO:0000256" key="3">
    <source>
        <dbReference type="ARBA" id="ARBA00022598"/>
    </source>
</evidence>
<evidence type="ECO:0000256" key="19">
    <source>
        <dbReference type="ARBA" id="ARBA00029943"/>
    </source>
</evidence>
<feature type="domain" description="ATP-dependent DNA ligase family profile" evidence="24">
    <location>
        <begin position="624"/>
        <end position="747"/>
    </location>
</feature>
<dbReference type="InterPro" id="IPR012340">
    <property type="entry name" value="NA-bd_OB-fold"/>
</dbReference>
<evidence type="ECO:0000256" key="1">
    <source>
        <dbReference type="ARBA" id="ARBA00001936"/>
    </source>
</evidence>
<comment type="similarity">
    <text evidence="22">In the N-terminal section; belongs to the LigD polymerase family.</text>
</comment>
<keyword evidence="15" id="KW-0233">DNA recombination</keyword>
<feature type="compositionally biased region" description="Basic and acidic residues" evidence="23">
    <location>
        <begin position="826"/>
        <end position="835"/>
    </location>
</feature>
<keyword evidence="17" id="KW-0464">Manganese</keyword>
<evidence type="ECO:0000256" key="14">
    <source>
        <dbReference type="ARBA" id="ARBA00023125"/>
    </source>
</evidence>
<keyword evidence="8" id="KW-0547">Nucleotide-binding</keyword>
<name>A0ABP9CMA6_9ACTN</name>
<dbReference type="InterPro" id="IPR012310">
    <property type="entry name" value="DNA_ligase_ATP-dep_cent"/>
</dbReference>
<keyword evidence="13" id="KW-0239">DNA-directed DNA polymerase</keyword>
<feature type="region of interest" description="Disordered" evidence="23">
    <location>
        <begin position="494"/>
        <end position="543"/>
    </location>
</feature>
<comment type="similarity">
    <text evidence="21">In the C-terminal section; belongs to the ATP-dependent DNA ligase family.</text>
</comment>
<keyword evidence="7" id="KW-0479">Metal-binding</keyword>
<evidence type="ECO:0000256" key="12">
    <source>
        <dbReference type="ARBA" id="ARBA00022840"/>
    </source>
</evidence>
<dbReference type="InterPro" id="IPR012309">
    <property type="entry name" value="DNA_ligase_ATP-dep_C"/>
</dbReference>
<dbReference type="RefSeq" id="WP_200172679.1">
    <property type="nucleotide sequence ID" value="NZ_BAABKQ010000001.1"/>
</dbReference>
<keyword evidence="9" id="KW-0227">DNA damage</keyword>
<evidence type="ECO:0000256" key="17">
    <source>
        <dbReference type="ARBA" id="ARBA00023211"/>
    </source>
</evidence>
<evidence type="ECO:0000313" key="26">
    <source>
        <dbReference type="Proteomes" id="UP001500839"/>
    </source>
</evidence>
<evidence type="ECO:0000256" key="18">
    <source>
        <dbReference type="ARBA" id="ARBA00023268"/>
    </source>
</evidence>
<accession>A0ABP9CMA6</accession>
<keyword evidence="26" id="KW-1185">Reference proteome</keyword>
<evidence type="ECO:0000256" key="8">
    <source>
        <dbReference type="ARBA" id="ARBA00022741"/>
    </source>
</evidence>
<dbReference type="Pfam" id="PF01068">
    <property type="entry name" value="DNA_ligase_A_M"/>
    <property type="match status" value="1"/>
</dbReference>
<keyword evidence="5" id="KW-0548">Nucleotidyltransferase</keyword>
<dbReference type="Gene3D" id="3.90.920.10">
    <property type="entry name" value="DNA primase, PRIM domain"/>
    <property type="match status" value="1"/>
</dbReference>
<keyword evidence="4" id="KW-0808">Transferase</keyword>
<evidence type="ECO:0000256" key="4">
    <source>
        <dbReference type="ARBA" id="ARBA00022679"/>
    </source>
</evidence>
<feature type="region of interest" description="Disordered" evidence="23">
    <location>
        <begin position="810"/>
        <end position="835"/>
    </location>
</feature>
<comment type="cofactor">
    <cofactor evidence="1">
        <name>Mn(2+)</name>
        <dbReference type="ChEBI" id="CHEBI:29035"/>
    </cofactor>
</comment>
<evidence type="ECO:0000256" key="22">
    <source>
        <dbReference type="ARBA" id="ARBA00049990"/>
    </source>
</evidence>
<dbReference type="InterPro" id="IPR014144">
    <property type="entry name" value="LigD_PE_domain"/>
</dbReference>
<proteinExistence type="inferred from homology"/>
<dbReference type="NCBIfam" id="TIGR02778">
    <property type="entry name" value="ligD_pol"/>
    <property type="match status" value="1"/>
</dbReference>
<dbReference type="NCBIfam" id="NF007210">
    <property type="entry name" value="PRK09632.1"/>
    <property type="match status" value="1"/>
</dbReference>
<dbReference type="InterPro" id="IPR014145">
    <property type="entry name" value="LigD_pol_dom"/>
</dbReference>
<comment type="caution">
    <text evidence="25">The sequence shown here is derived from an EMBL/GenBank/DDBJ whole genome shotgun (WGS) entry which is preliminary data.</text>
</comment>
<dbReference type="InterPro" id="IPR052171">
    <property type="entry name" value="NHEJ_LigD"/>
</dbReference>
<keyword evidence="3 25" id="KW-0436">Ligase</keyword>
<dbReference type="PROSITE" id="PS00697">
    <property type="entry name" value="DNA_LIGASE_A1"/>
    <property type="match status" value="1"/>
</dbReference>
<dbReference type="Gene3D" id="2.40.50.140">
    <property type="entry name" value="Nucleic acid-binding proteins"/>
    <property type="match status" value="1"/>
</dbReference>
<dbReference type="NCBIfam" id="TIGR02777">
    <property type="entry name" value="LigD_PE_dom"/>
    <property type="match status" value="1"/>
</dbReference>
<dbReference type="InterPro" id="IPR016059">
    <property type="entry name" value="DNA_ligase_ATP-dep_CS"/>
</dbReference>
<evidence type="ECO:0000256" key="23">
    <source>
        <dbReference type="SAM" id="MobiDB-lite"/>
    </source>
</evidence>
<evidence type="ECO:0000256" key="20">
    <source>
        <dbReference type="ARBA" id="ARBA00034003"/>
    </source>
</evidence>
<keyword evidence="16" id="KW-0234">DNA repair</keyword>
<evidence type="ECO:0000256" key="21">
    <source>
        <dbReference type="ARBA" id="ARBA00049981"/>
    </source>
</evidence>
<feature type="region of interest" description="Disordered" evidence="23">
    <location>
        <begin position="296"/>
        <end position="350"/>
    </location>
</feature>
<evidence type="ECO:0000256" key="5">
    <source>
        <dbReference type="ARBA" id="ARBA00022695"/>
    </source>
</evidence>
<dbReference type="SUPFAM" id="SSF50249">
    <property type="entry name" value="Nucleic acid-binding proteins"/>
    <property type="match status" value="1"/>
</dbReference>
<dbReference type="PROSITE" id="PS50160">
    <property type="entry name" value="DNA_LIGASE_A3"/>
    <property type="match status" value="1"/>
</dbReference>
<evidence type="ECO:0000256" key="11">
    <source>
        <dbReference type="ARBA" id="ARBA00022839"/>
    </source>
</evidence>
<keyword evidence="6" id="KW-0540">Nuclease</keyword>
<feature type="compositionally biased region" description="Low complexity" evidence="23">
    <location>
        <begin position="509"/>
        <end position="518"/>
    </location>
</feature>
<dbReference type="Gene3D" id="3.30.470.30">
    <property type="entry name" value="DNA ligase/mRNA capping enzyme"/>
    <property type="match status" value="1"/>
</dbReference>
<comment type="catalytic activity">
    <reaction evidence="20">
        <text>ATP + (deoxyribonucleotide)n-3'-hydroxyl + 5'-phospho-(deoxyribonucleotide)m = (deoxyribonucleotide)n+m + AMP + diphosphate.</text>
        <dbReference type="EC" id="6.5.1.1"/>
    </reaction>
</comment>
<dbReference type="SUPFAM" id="SSF56091">
    <property type="entry name" value="DNA ligase/mRNA capping enzyme, catalytic domain"/>
    <property type="match status" value="1"/>
</dbReference>
<dbReference type="NCBIfam" id="TIGR02779">
    <property type="entry name" value="NHEJ_ligase_lig"/>
    <property type="match status" value="1"/>
</dbReference>
<dbReference type="InterPro" id="IPR014146">
    <property type="entry name" value="LigD_ligase_dom"/>
</dbReference>
<dbReference type="EC" id="6.5.1.1" evidence="2"/>
<evidence type="ECO:0000256" key="13">
    <source>
        <dbReference type="ARBA" id="ARBA00022932"/>
    </source>
</evidence>
<feature type="compositionally biased region" description="Basic and acidic residues" evidence="23">
    <location>
        <begin position="314"/>
        <end position="327"/>
    </location>
</feature>
<keyword evidence="18" id="KW-0511">Multifunctional enzyme</keyword>
<dbReference type="EMBL" id="BAABKQ010000001">
    <property type="protein sequence ID" value="GAA4811133.1"/>
    <property type="molecule type" value="Genomic_DNA"/>
</dbReference>